<comment type="similarity">
    <text evidence="2">Belongs to the peptidase M24B family.</text>
</comment>
<dbReference type="GO" id="GO:0005739">
    <property type="term" value="C:mitochondrion"/>
    <property type="evidence" value="ECO:0007669"/>
    <property type="project" value="TreeGrafter"/>
</dbReference>
<sequence length="229" mass="24917">MTLFSAGKDSHKEKWEGARTSHDDGVLHFKADDAQPITAFPSAFKSLTSAFSNIYLDIPSSASVSRRGRGLSHKSLLKYLSSGTSSTREDYDTVVESIGSTKLKSLAPEVAKLRAIKSEAEQRIMRNAADISGDAHAKASRTYPVSGKFSSPQAALYSALLQAQKYLITLCTESARLSLAQIHRESCEMLRKELGKIGFNLTGVAAAGDLERILYPHYVGHPLGIGQWK</sequence>
<keyword evidence="4" id="KW-0378">Hydrolase</keyword>
<protein>
    <submittedName>
        <fullName evidence="8">Uncharacterized protein</fullName>
    </submittedName>
</protein>
<dbReference type="InterPro" id="IPR000994">
    <property type="entry name" value="Pept_M24"/>
</dbReference>
<evidence type="ECO:0000256" key="1">
    <source>
        <dbReference type="ARBA" id="ARBA00001936"/>
    </source>
</evidence>
<evidence type="ECO:0000256" key="5">
    <source>
        <dbReference type="ARBA" id="ARBA00023211"/>
    </source>
</evidence>
<dbReference type="Gene3D" id="3.40.350.10">
    <property type="entry name" value="Creatinase/prolidase N-terminal domain"/>
    <property type="match status" value="1"/>
</dbReference>
<accession>A0A2R6NV99</accession>
<dbReference type="GO" id="GO:0006508">
    <property type="term" value="P:proteolysis"/>
    <property type="evidence" value="ECO:0007669"/>
    <property type="project" value="TreeGrafter"/>
</dbReference>
<dbReference type="GO" id="GO:0030145">
    <property type="term" value="F:manganese ion binding"/>
    <property type="evidence" value="ECO:0007669"/>
    <property type="project" value="InterPro"/>
</dbReference>
<dbReference type="STRING" id="98765.A0A2R6NV99"/>
<dbReference type="PANTHER" id="PTHR43226:SF4">
    <property type="entry name" value="XAA-PRO AMINOPEPTIDASE 3"/>
    <property type="match status" value="1"/>
</dbReference>
<reference evidence="8 9" key="1">
    <citation type="submission" date="2018-02" db="EMBL/GenBank/DDBJ databases">
        <title>Genome sequence of the basidiomycete white-rot fungus Phlebia centrifuga.</title>
        <authorList>
            <person name="Granchi Z."/>
            <person name="Peng M."/>
            <person name="de Vries R.P."/>
            <person name="Hilden K."/>
            <person name="Makela M.R."/>
            <person name="Grigoriev I."/>
            <person name="Riley R."/>
        </authorList>
    </citation>
    <scope>NUCLEOTIDE SEQUENCE [LARGE SCALE GENOMIC DNA]</scope>
    <source>
        <strain evidence="8 9">FBCC195</strain>
    </source>
</reference>
<keyword evidence="3" id="KW-0479">Metal-binding</keyword>
<dbReference type="AlphaFoldDB" id="A0A2R6NV99"/>
<comment type="cofactor">
    <cofactor evidence="1">
        <name>Mn(2+)</name>
        <dbReference type="ChEBI" id="CHEBI:29035"/>
    </cofactor>
</comment>
<evidence type="ECO:0000256" key="2">
    <source>
        <dbReference type="ARBA" id="ARBA00008766"/>
    </source>
</evidence>
<evidence type="ECO:0000259" key="6">
    <source>
        <dbReference type="Pfam" id="PF00557"/>
    </source>
</evidence>
<dbReference type="InterPro" id="IPR052433">
    <property type="entry name" value="X-Pro_dipept-like"/>
</dbReference>
<evidence type="ECO:0000313" key="9">
    <source>
        <dbReference type="Proteomes" id="UP000186601"/>
    </source>
</evidence>
<dbReference type="SUPFAM" id="SSF53092">
    <property type="entry name" value="Creatinase/prolidase N-terminal domain"/>
    <property type="match status" value="1"/>
</dbReference>
<dbReference type="InterPro" id="IPR007865">
    <property type="entry name" value="Aminopep_P_N"/>
</dbReference>
<dbReference type="EMBL" id="MLYV02000815">
    <property type="protein sequence ID" value="PSR77059.1"/>
    <property type="molecule type" value="Genomic_DNA"/>
</dbReference>
<dbReference type="Pfam" id="PF00557">
    <property type="entry name" value="Peptidase_M24"/>
    <property type="match status" value="1"/>
</dbReference>
<dbReference type="PANTHER" id="PTHR43226">
    <property type="entry name" value="XAA-PRO AMINOPEPTIDASE 3"/>
    <property type="match status" value="1"/>
</dbReference>
<dbReference type="InterPro" id="IPR036005">
    <property type="entry name" value="Creatinase/aminopeptidase-like"/>
</dbReference>
<dbReference type="SUPFAM" id="SSF55920">
    <property type="entry name" value="Creatinase/aminopeptidase"/>
    <property type="match status" value="1"/>
</dbReference>
<dbReference type="Pfam" id="PF05195">
    <property type="entry name" value="AMP_N"/>
    <property type="match status" value="1"/>
</dbReference>
<feature type="domain" description="Peptidase M24" evidence="6">
    <location>
        <begin position="135"/>
        <end position="225"/>
    </location>
</feature>
<evidence type="ECO:0000313" key="8">
    <source>
        <dbReference type="EMBL" id="PSR77059.1"/>
    </source>
</evidence>
<evidence type="ECO:0000256" key="4">
    <source>
        <dbReference type="ARBA" id="ARBA00022801"/>
    </source>
</evidence>
<evidence type="ECO:0000256" key="3">
    <source>
        <dbReference type="ARBA" id="ARBA00022723"/>
    </source>
</evidence>
<feature type="domain" description="Aminopeptidase P N-terminal" evidence="7">
    <location>
        <begin position="1"/>
        <end position="54"/>
    </location>
</feature>
<keyword evidence="9" id="KW-1185">Reference proteome</keyword>
<proteinExistence type="inferred from homology"/>
<evidence type="ECO:0000259" key="7">
    <source>
        <dbReference type="Pfam" id="PF05195"/>
    </source>
</evidence>
<keyword evidence="5" id="KW-0464">Manganese</keyword>
<dbReference type="GO" id="GO:0070006">
    <property type="term" value="F:metalloaminopeptidase activity"/>
    <property type="evidence" value="ECO:0007669"/>
    <property type="project" value="InterPro"/>
</dbReference>
<dbReference type="OrthoDB" id="4215474at2759"/>
<name>A0A2R6NV99_9APHY</name>
<gene>
    <name evidence="8" type="ORF">PHLCEN_2v8092</name>
</gene>
<dbReference type="InterPro" id="IPR029149">
    <property type="entry name" value="Creatin/AminoP/Spt16_N"/>
</dbReference>
<comment type="caution">
    <text evidence="8">The sequence shown here is derived from an EMBL/GenBank/DDBJ whole genome shotgun (WGS) entry which is preliminary data.</text>
</comment>
<dbReference type="Gene3D" id="3.90.230.10">
    <property type="entry name" value="Creatinase/methionine aminopeptidase superfamily"/>
    <property type="match status" value="1"/>
</dbReference>
<organism evidence="8 9">
    <name type="scientific">Hermanssonia centrifuga</name>
    <dbReference type="NCBI Taxonomy" id="98765"/>
    <lineage>
        <taxon>Eukaryota</taxon>
        <taxon>Fungi</taxon>
        <taxon>Dikarya</taxon>
        <taxon>Basidiomycota</taxon>
        <taxon>Agaricomycotina</taxon>
        <taxon>Agaricomycetes</taxon>
        <taxon>Polyporales</taxon>
        <taxon>Meruliaceae</taxon>
        <taxon>Hermanssonia</taxon>
    </lineage>
</organism>
<dbReference type="Proteomes" id="UP000186601">
    <property type="component" value="Unassembled WGS sequence"/>
</dbReference>